<dbReference type="RefSeq" id="YP_010798270.1">
    <property type="nucleotide sequence ID" value="NC_076398.1"/>
</dbReference>
<organism evidence="1 2">
    <name type="scientific">Psittacine adenovirus 5</name>
    <dbReference type="NCBI Taxonomy" id="2499624"/>
    <lineage>
        <taxon>Viruses</taxon>
        <taxon>Varidnaviria</taxon>
        <taxon>Bamfordvirae</taxon>
        <taxon>Preplasmiviricota</taxon>
        <taxon>Polisuviricotina</taxon>
        <taxon>Pharingeaviricetes</taxon>
        <taxon>Rowavirales</taxon>
        <taxon>Adenoviridae</taxon>
        <taxon>Siadenovirus</taxon>
        <taxon>Siadenovirus viridis</taxon>
        <taxon>Psittacine siadenovirus D</taxon>
    </lineage>
</organism>
<sequence length="114" mass="12838">MSYVYLLGTGYCERCTQICGRRRARQVKPRREKPLSRKEKPLTLKYVRYFPGTSVTPGWNGTDKPVTVPRIPAYWTYAGAVARRAANNMGSVPVVPVTPAFSVPAVSRKRKHVD</sequence>
<dbReference type="EMBL" id="MK695679">
    <property type="protein sequence ID" value="QER78595.1"/>
    <property type="molecule type" value="Genomic_DNA"/>
</dbReference>
<accession>A0A5J6DD10</accession>
<proteinExistence type="predicted"/>
<name>A0A5J6DD10_9ADEN</name>
<dbReference type="Proteomes" id="UP000680608">
    <property type="component" value="Segment"/>
</dbReference>
<keyword evidence="2" id="KW-1185">Reference proteome</keyword>
<dbReference type="KEGG" id="vg:80536410"/>
<evidence type="ECO:0000313" key="2">
    <source>
        <dbReference type="Proteomes" id="UP000680608"/>
    </source>
</evidence>
<evidence type="ECO:0000313" key="1">
    <source>
        <dbReference type="EMBL" id="QER78595.1"/>
    </source>
</evidence>
<dbReference type="GeneID" id="80536410"/>
<protein>
    <submittedName>
        <fullName evidence="1">Uncharacterized protein</fullName>
    </submittedName>
</protein>
<reference evidence="1 2" key="1">
    <citation type="submission" date="2019-03" db="EMBL/GenBank/DDBJ databases">
        <title>Histologic, ultrastructural, and complete genome sequence of a siadenovirus in a Pacific parrotlet (Forpus coelestis).</title>
        <authorList>
            <person name="Gregory C.R."/>
            <person name="Nilsen R.A."/>
            <person name="Linn S.C."/>
            <person name="Hokamp J.A."/>
            <person name="Cianciolo R.E."/>
            <person name="Ritchie B.W."/>
        </authorList>
    </citation>
    <scope>NUCLEOTIDE SEQUENCE [LARGE SCALE GENOMIC DNA]</scope>
    <source>
        <strain evidence="1">IDL19-3602</strain>
    </source>
</reference>